<keyword evidence="1" id="KW-0677">Repeat</keyword>
<dbReference type="GO" id="GO:0060090">
    <property type="term" value="F:molecular adaptor activity"/>
    <property type="evidence" value="ECO:0007669"/>
    <property type="project" value="TreeGrafter"/>
</dbReference>
<reference evidence="2" key="1">
    <citation type="journal article" date="2019" name="Sci. Rep.">
        <title>Draft genome of Tanacetum cinerariifolium, the natural source of mosquito coil.</title>
        <authorList>
            <person name="Yamashiro T."/>
            <person name="Shiraishi A."/>
            <person name="Satake H."/>
            <person name="Nakayama K."/>
        </authorList>
    </citation>
    <scope>NUCLEOTIDE SEQUENCE</scope>
</reference>
<comment type="caution">
    <text evidence="2">The sequence shown here is derived from an EMBL/GenBank/DDBJ whole genome shotgun (WGS) entry which is preliminary data.</text>
</comment>
<protein>
    <submittedName>
        <fullName evidence="2">Proteasome-associated protein ECM29 homolog isoform X1</fullName>
    </submittedName>
</protein>
<dbReference type="AlphaFoldDB" id="A0A6L2NSI6"/>
<dbReference type="GO" id="GO:0005737">
    <property type="term" value="C:cytoplasm"/>
    <property type="evidence" value="ECO:0007669"/>
    <property type="project" value="TreeGrafter"/>
</dbReference>
<evidence type="ECO:0000313" key="2">
    <source>
        <dbReference type="EMBL" id="GEU87545.1"/>
    </source>
</evidence>
<accession>A0A6L2NSI6</accession>
<dbReference type="GO" id="GO:0036503">
    <property type="term" value="P:ERAD pathway"/>
    <property type="evidence" value="ECO:0007669"/>
    <property type="project" value="TreeGrafter"/>
</dbReference>
<organism evidence="2">
    <name type="scientific">Tanacetum cinerariifolium</name>
    <name type="common">Dalmatian daisy</name>
    <name type="synonym">Chrysanthemum cinerariifolium</name>
    <dbReference type="NCBI Taxonomy" id="118510"/>
    <lineage>
        <taxon>Eukaryota</taxon>
        <taxon>Viridiplantae</taxon>
        <taxon>Streptophyta</taxon>
        <taxon>Embryophyta</taxon>
        <taxon>Tracheophyta</taxon>
        <taxon>Spermatophyta</taxon>
        <taxon>Magnoliopsida</taxon>
        <taxon>eudicotyledons</taxon>
        <taxon>Gunneridae</taxon>
        <taxon>Pentapetalae</taxon>
        <taxon>asterids</taxon>
        <taxon>campanulids</taxon>
        <taxon>Asterales</taxon>
        <taxon>Asteraceae</taxon>
        <taxon>Asteroideae</taxon>
        <taxon>Anthemideae</taxon>
        <taxon>Anthemidinae</taxon>
        <taxon>Tanacetum</taxon>
    </lineage>
</organism>
<dbReference type="EMBL" id="BKCJ010009560">
    <property type="protein sequence ID" value="GEU87545.1"/>
    <property type="molecule type" value="Genomic_DNA"/>
</dbReference>
<name>A0A6L2NSI6_TANCI</name>
<dbReference type="PANTHER" id="PTHR23346:SF19">
    <property type="entry name" value="PROTEASOME ADAPTER AND SCAFFOLD PROTEIN ECM29"/>
    <property type="match status" value="1"/>
</dbReference>
<dbReference type="PANTHER" id="PTHR23346">
    <property type="entry name" value="TRANSLATIONAL ACTIVATOR GCN1-RELATED"/>
    <property type="match status" value="1"/>
</dbReference>
<dbReference type="GO" id="GO:0000502">
    <property type="term" value="C:proteasome complex"/>
    <property type="evidence" value="ECO:0007669"/>
    <property type="project" value="UniProtKB-KW"/>
</dbReference>
<sequence>MEILSEPTSNKLQDELGSLRVNDGDSEAISRKEKEEIFWMNQSLLCSSKLNHSKKLAENGIGETVLAEDKDKEAGKKRDKNSPIECFEEVGSMEKLGENGGNAGVAMKCNVGDKLIKFDGKDNDLVILNKALDMLLDLSSSQDIHKYCDNESPKCNEAKSSIIPKIIENGDLKAMGNGINIRMFVRTKVESNHCESYETSSSKVKKAFSHLIVGTLTGSKKRKRAVKLVNDTEVFQEGSIRETLSRVKLGTYKELCNLENDMGQPDLIYKFMDLANHQATLKSKRGVAFGFLKLPSGWGCTAATRDGHSSTSPWKCQQITSCR</sequence>
<evidence type="ECO:0000256" key="1">
    <source>
        <dbReference type="ARBA" id="ARBA00022737"/>
    </source>
</evidence>
<gene>
    <name evidence="2" type="ORF">Tci_059523</name>
</gene>
<proteinExistence type="predicted"/>
<dbReference type="GO" id="GO:0005634">
    <property type="term" value="C:nucleus"/>
    <property type="evidence" value="ECO:0007669"/>
    <property type="project" value="TreeGrafter"/>
</dbReference>
<keyword evidence="2" id="KW-0647">Proteasome</keyword>